<accession>A0A0M3JI45</accession>
<evidence type="ECO:0000313" key="5">
    <source>
        <dbReference type="WBParaSite" id="ASIM_0000731001-mRNA-1"/>
    </source>
</evidence>
<reference evidence="5" key="1">
    <citation type="submission" date="2017-02" db="UniProtKB">
        <authorList>
            <consortium name="WormBaseParasite"/>
        </authorList>
    </citation>
    <scope>IDENTIFICATION</scope>
</reference>
<organism evidence="5">
    <name type="scientific">Anisakis simplex</name>
    <name type="common">Herring worm</name>
    <dbReference type="NCBI Taxonomy" id="6269"/>
    <lineage>
        <taxon>Eukaryota</taxon>
        <taxon>Metazoa</taxon>
        <taxon>Ecdysozoa</taxon>
        <taxon>Nematoda</taxon>
        <taxon>Chromadorea</taxon>
        <taxon>Rhabditida</taxon>
        <taxon>Spirurina</taxon>
        <taxon>Ascaridomorpha</taxon>
        <taxon>Ascaridoidea</taxon>
        <taxon>Anisakidae</taxon>
        <taxon>Anisakis</taxon>
        <taxon>Anisakis simplex complex</taxon>
    </lineage>
</organism>
<keyword evidence="2" id="KW-1133">Transmembrane helix</keyword>
<feature type="compositionally biased region" description="Basic residues" evidence="1">
    <location>
        <begin position="72"/>
        <end position="83"/>
    </location>
</feature>
<keyword evidence="4" id="KW-1185">Reference proteome</keyword>
<dbReference type="Proteomes" id="UP000267096">
    <property type="component" value="Unassembled WGS sequence"/>
</dbReference>
<protein>
    <submittedName>
        <fullName evidence="3 5">Uncharacterized protein</fullName>
    </submittedName>
</protein>
<proteinExistence type="predicted"/>
<keyword evidence="2" id="KW-0812">Transmembrane</keyword>
<gene>
    <name evidence="3" type="ORF">ASIM_LOCUS7081</name>
</gene>
<evidence type="ECO:0000313" key="3">
    <source>
        <dbReference type="EMBL" id="VDK28481.1"/>
    </source>
</evidence>
<evidence type="ECO:0000313" key="4">
    <source>
        <dbReference type="Proteomes" id="UP000267096"/>
    </source>
</evidence>
<evidence type="ECO:0000256" key="1">
    <source>
        <dbReference type="SAM" id="MobiDB-lite"/>
    </source>
</evidence>
<dbReference type="EMBL" id="UYRR01016499">
    <property type="protein sequence ID" value="VDK28481.1"/>
    <property type="molecule type" value="Genomic_DNA"/>
</dbReference>
<feature type="region of interest" description="Disordered" evidence="1">
    <location>
        <begin position="42"/>
        <end position="83"/>
    </location>
</feature>
<name>A0A0M3JI45_ANISI</name>
<evidence type="ECO:0000256" key="2">
    <source>
        <dbReference type="SAM" id="Phobius"/>
    </source>
</evidence>
<reference evidence="3 4" key="2">
    <citation type="submission" date="2018-11" db="EMBL/GenBank/DDBJ databases">
        <authorList>
            <consortium name="Pathogen Informatics"/>
        </authorList>
    </citation>
    <scope>NUCLEOTIDE SEQUENCE [LARGE SCALE GENOMIC DNA]</scope>
</reference>
<keyword evidence="2" id="KW-0472">Membrane</keyword>
<dbReference type="WBParaSite" id="ASIM_0000731001-mRNA-1">
    <property type="protein sequence ID" value="ASIM_0000731001-mRNA-1"/>
    <property type="gene ID" value="ASIM_0000731001"/>
</dbReference>
<sequence>MGRSQGDRLLAMKVKAQHHLGSAKFSSPTTPIKPIHLKSVVATTPEKSSAKPTTSSAAITDHSGSSGGGHAGRVHAHAHTHGHHAKRLLHCTMQAVPQPVPVSALFVYAFWFFDLFILRF</sequence>
<feature type="transmembrane region" description="Helical" evidence="2">
    <location>
        <begin position="100"/>
        <end position="118"/>
    </location>
</feature>
<dbReference type="AlphaFoldDB" id="A0A0M3JI45"/>
<feature type="compositionally biased region" description="Low complexity" evidence="1">
    <location>
        <begin position="43"/>
        <end position="64"/>
    </location>
</feature>